<dbReference type="AlphaFoldDB" id="A0A5B8VQE7"/>
<dbReference type="KEGG" id="agi:FSB73_21400"/>
<reference evidence="1 2" key="1">
    <citation type="journal article" date="2017" name="Int. J. Syst. Evol. Microbiol.">
        <title>Arachidicoccus ginsenosidivorans sp. nov., with ginsenoside-converting activity isolated from ginseng cultivating soil.</title>
        <authorList>
            <person name="Siddiqi M.Z."/>
            <person name="Aslam Z."/>
            <person name="Im W.T."/>
        </authorList>
    </citation>
    <scope>NUCLEOTIDE SEQUENCE [LARGE SCALE GENOMIC DNA]</scope>
    <source>
        <strain evidence="1 2">Gsoil 809</strain>
    </source>
</reference>
<dbReference type="EMBL" id="CP042434">
    <property type="protein sequence ID" value="QEC73837.1"/>
    <property type="molecule type" value="Genomic_DNA"/>
</dbReference>
<gene>
    <name evidence="1" type="ORF">FSB73_21400</name>
</gene>
<evidence type="ECO:0000313" key="1">
    <source>
        <dbReference type="EMBL" id="QEC73837.1"/>
    </source>
</evidence>
<proteinExistence type="predicted"/>
<dbReference type="RefSeq" id="WP_146787007.1">
    <property type="nucleotide sequence ID" value="NZ_CP042434.1"/>
</dbReference>
<sequence length="76" mass="9057">MKSKNEFLEMVYALRESGKRIASKTKKAFYSGFRIEGDKLHFYREGPQTEWTLNIEDLWKVYCTQEFINTSVVKKL</sequence>
<accession>A0A5B8VQE7</accession>
<name>A0A5B8VQE7_9BACT</name>
<dbReference type="Proteomes" id="UP000321291">
    <property type="component" value="Chromosome"/>
</dbReference>
<evidence type="ECO:0000313" key="2">
    <source>
        <dbReference type="Proteomes" id="UP000321291"/>
    </source>
</evidence>
<protein>
    <submittedName>
        <fullName evidence="1">Uncharacterized protein</fullName>
    </submittedName>
</protein>
<keyword evidence="2" id="KW-1185">Reference proteome</keyword>
<organism evidence="1 2">
    <name type="scientific">Arachidicoccus ginsenosidivorans</name>
    <dbReference type="NCBI Taxonomy" id="496057"/>
    <lineage>
        <taxon>Bacteria</taxon>
        <taxon>Pseudomonadati</taxon>
        <taxon>Bacteroidota</taxon>
        <taxon>Chitinophagia</taxon>
        <taxon>Chitinophagales</taxon>
        <taxon>Chitinophagaceae</taxon>
        <taxon>Arachidicoccus</taxon>
    </lineage>
</organism>